<accession>A0A502CHL1</accession>
<keyword evidence="1" id="KW-0739">Sodium transport</keyword>
<comment type="similarity">
    <text evidence="1">Belongs to the glutamate:Na(+) symporter (ESS) (TC 2.A.27) family.</text>
</comment>
<dbReference type="NCBIfam" id="TIGR00210">
    <property type="entry name" value="gltS"/>
    <property type="match status" value="1"/>
</dbReference>
<feature type="transmembrane region" description="Helical" evidence="1">
    <location>
        <begin position="231"/>
        <end position="264"/>
    </location>
</feature>
<dbReference type="PANTHER" id="PTHR36178:SF1">
    <property type="entry name" value="SODIUM_GLUTAMATE SYMPORTER"/>
    <property type="match status" value="1"/>
</dbReference>
<comment type="caution">
    <text evidence="3">The sequence shown here is derived from an EMBL/GenBank/DDBJ whole genome shotgun (WGS) entry which is preliminary data.</text>
</comment>
<keyword evidence="1" id="KW-0915">Sodium</keyword>
<keyword evidence="1" id="KW-0812">Transmembrane</keyword>
<name>A0A502CHL1_9GAMM</name>
<feature type="transmembrane region" description="Helical" evidence="1">
    <location>
        <begin position="285"/>
        <end position="305"/>
    </location>
</feature>
<feature type="transmembrane region" description="Helical" evidence="1">
    <location>
        <begin position="68"/>
        <end position="87"/>
    </location>
</feature>
<dbReference type="RefSeq" id="WP_140648888.1">
    <property type="nucleotide sequence ID" value="NZ_RCZO01000001.1"/>
</dbReference>
<keyword evidence="1" id="KW-0029">Amino-acid transport</keyword>
<feature type="transmembrane region" description="Helical" evidence="1">
    <location>
        <begin position="125"/>
        <end position="148"/>
    </location>
</feature>
<dbReference type="GO" id="GO:0005886">
    <property type="term" value="C:plasma membrane"/>
    <property type="evidence" value="ECO:0007669"/>
    <property type="project" value="UniProtKB-SubCell"/>
</dbReference>
<evidence type="ECO:0000256" key="2">
    <source>
        <dbReference type="NCBIfam" id="TIGR00210"/>
    </source>
</evidence>
<feature type="transmembrane region" description="Helical" evidence="1">
    <location>
        <begin position="35"/>
        <end position="56"/>
    </location>
</feature>
<protein>
    <recommendedName>
        <fullName evidence="1 2">Sodium/glutamate symporter</fullName>
    </recommendedName>
</protein>
<organism evidence="3 4">
    <name type="scientific">Rhodanobacter glycinis</name>
    <dbReference type="NCBI Taxonomy" id="582702"/>
    <lineage>
        <taxon>Bacteria</taxon>
        <taxon>Pseudomonadati</taxon>
        <taxon>Pseudomonadota</taxon>
        <taxon>Gammaproteobacteria</taxon>
        <taxon>Lysobacterales</taxon>
        <taxon>Rhodanobacteraceae</taxon>
        <taxon>Rhodanobacter</taxon>
    </lineage>
</organism>
<evidence type="ECO:0000313" key="3">
    <source>
        <dbReference type="EMBL" id="TPG11539.1"/>
    </source>
</evidence>
<comment type="function">
    <text evidence="1">Catalyzes the sodium-dependent transport of glutamate.</text>
</comment>
<comment type="subcellular location">
    <subcellularLocation>
        <location evidence="1">Cell inner membrane</location>
        <topology evidence="1">Multi-pass membrane protein</topology>
    </subcellularLocation>
</comment>
<proteinExistence type="inferred from homology"/>
<feature type="transmembrane region" description="Helical" evidence="1">
    <location>
        <begin position="6"/>
        <end position="23"/>
    </location>
</feature>
<keyword evidence="1" id="KW-1003">Cell membrane</keyword>
<keyword evidence="1" id="KW-0406">Ion transport</keyword>
<dbReference type="Proteomes" id="UP000319486">
    <property type="component" value="Unassembled WGS sequence"/>
</dbReference>
<evidence type="ECO:0000256" key="1">
    <source>
        <dbReference type="HAMAP-Rule" id="MF_02062"/>
    </source>
</evidence>
<evidence type="ECO:0000313" key="4">
    <source>
        <dbReference type="Proteomes" id="UP000319486"/>
    </source>
</evidence>
<gene>
    <name evidence="1 3" type="primary">gltS</name>
    <name evidence="3" type="ORF">EAH88_03240</name>
</gene>
<keyword evidence="1" id="KW-0813">Transport</keyword>
<keyword evidence="4" id="KW-1185">Reference proteome</keyword>
<keyword evidence="1" id="KW-1133">Transmembrane helix</keyword>
<dbReference type="InterPro" id="IPR004445">
    <property type="entry name" value="GltS"/>
</dbReference>
<feature type="transmembrane region" description="Helical" evidence="1">
    <location>
        <begin position="311"/>
        <end position="334"/>
    </location>
</feature>
<feature type="transmembrane region" description="Helical" evidence="1">
    <location>
        <begin position="160"/>
        <end position="183"/>
    </location>
</feature>
<keyword evidence="1" id="KW-0997">Cell inner membrane</keyword>
<dbReference type="GO" id="GO:0015501">
    <property type="term" value="F:glutamate:sodium symporter activity"/>
    <property type="evidence" value="ECO:0007669"/>
    <property type="project" value="UniProtKB-UniRule"/>
</dbReference>
<feature type="transmembrane region" description="Helical" evidence="1">
    <location>
        <begin position="380"/>
        <end position="405"/>
    </location>
</feature>
<keyword evidence="1" id="KW-0769">Symport</keyword>
<dbReference type="Pfam" id="PF03616">
    <property type="entry name" value="Glt_symporter"/>
    <property type="match status" value="1"/>
</dbReference>
<reference evidence="3 4" key="1">
    <citation type="journal article" date="2019" name="Environ. Microbiol.">
        <title>Species interactions and distinct microbial communities in high Arctic permafrost affected cryosols are associated with the CH4 and CO2 gas fluxes.</title>
        <authorList>
            <person name="Altshuler I."/>
            <person name="Hamel J."/>
            <person name="Turney S."/>
            <person name="Magnuson E."/>
            <person name="Levesque R."/>
            <person name="Greer C."/>
            <person name="Whyte L.G."/>
        </authorList>
    </citation>
    <scope>NUCLEOTIDE SEQUENCE [LARGE SCALE GENOMIC DNA]</scope>
    <source>
        <strain evidence="3 4">S13Y</strain>
    </source>
</reference>
<keyword evidence="1" id="KW-0472">Membrane</keyword>
<feature type="transmembrane region" description="Helical" evidence="1">
    <location>
        <begin position="94"/>
        <end position="119"/>
    </location>
</feature>
<dbReference type="AlphaFoldDB" id="A0A502CHL1"/>
<dbReference type="PANTHER" id="PTHR36178">
    <property type="entry name" value="SLR0625 PROTEIN"/>
    <property type="match status" value="1"/>
</dbReference>
<dbReference type="GO" id="GO:0015813">
    <property type="term" value="P:L-glutamate transmembrane transport"/>
    <property type="evidence" value="ECO:0007669"/>
    <property type="project" value="UniProtKB-UniRule"/>
</dbReference>
<sequence length="406" mass="41791">MLTLDPIQTLACGGVFLIAGYAIRGRVPLLSRFSIPAPVIGGLLVALALLACRQWNVTPVRFDTALKQPLMIAFFTAIGFNASTSLLKVGGRQIVLLLGLATGLAVVQNVVGIALATAFGLPPLFGVITGSVTLAGGPATGLAFAPLFTAAGVQGAPSVALANAMAGIVFASVIGAPLATMLIERLKLRTPRSLDMADGAQASPQAVPVPAATSVDGAEAQAYAGLKSFVFILLAMGIGAWISGGLGALGLTLPSYIGAMLVGALIRNLDDHLGWFGLSPRSIDIIGNAALSLFLVVALMDLHLWDLAGLAMPLLVILGVQSIVVMAVCCWPLLRLMGRDYDAAVMASGFVGFMLGTTANAVAVMSSLTERFGPAPRAFLVAPIVGAFLIDFTNAIVITVFINVWK</sequence>
<dbReference type="HAMAP" id="MF_02062">
    <property type="entry name" value="GltS"/>
    <property type="match status" value="1"/>
</dbReference>
<feature type="transmembrane region" description="Helical" evidence="1">
    <location>
        <begin position="346"/>
        <end position="368"/>
    </location>
</feature>
<dbReference type="EMBL" id="RCZO01000001">
    <property type="protein sequence ID" value="TPG11539.1"/>
    <property type="molecule type" value="Genomic_DNA"/>
</dbReference>